<reference evidence="7 8" key="1">
    <citation type="journal article" date="2019" name="Extremophiles">
        <title>Biogeography of thermophiles and predominance of Thermus scotoductus in domestic water heaters.</title>
        <authorList>
            <person name="Wilpiszeski R.L."/>
            <person name="Zhang Z."/>
            <person name="House C.H."/>
        </authorList>
    </citation>
    <scope>NUCLEOTIDE SEQUENCE [LARGE SCALE GENOMIC DNA]</scope>
    <source>
        <strain evidence="7 8">25_S25</strain>
    </source>
</reference>
<evidence type="ECO:0000313" key="8">
    <source>
        <dbReference type="Proteomes" id="UP000287306"/>
    </source>
</evidence>
<evidence type="ECO:0000256" key="1">
    <source>
        <dbReference type="ARBA" id="ARBA00008761"/>
    </source>
</evidence>
<keyword evidence="4" id="KW-0233">DNA recombination</keyword>
<dbReference type="GO" id="GO:0003677">
    <property type="term" value="F:DNA binding"/>
    <property type="evidence" value="ECO:0007669"/>
    <property type="project" value="UniProtKB-KW"/>
</dbReference>
<keyword evidence="3" id="KW-0238">DNA-binding</keyword>
<evidence type="ECO:0000256" key="3">
    <source>
        <dbReference type="ARBA" id="ARBA00023125"/>
    </source>
</evidence>
<comment type="similarity">
    <text evidence="1">In the C-terminal section; belongs to the transposase 35 family.</text>
</comment>
<organism evidence="7 8">
    <name type="scientific">Thermus scotoductus</name>
    <dbReference type="NCBI Taxonomy" id="37636"/>
    <lineage>
        <taxon>Bacteria</taxon>
        <taxon>Thermotogati</taxon>
        <taxon>Deinococcota</taxon>
        <taxon>Deinococci</taxon>
        <taxon>Thermales</taxon>
        <taxon>Thermaceae</taxon>
        <taxon>Thermus</taxon>
    </lineage>
</organism>
<evidence type="ECO:0000256" key="2">
    <source>
        <dbReference type="ARBA" id="ARBA00022578"/>
    </source>
</evidence>
<dbReference type="GO" id="GO:0032196">
    <property type="term" value="P:transposition"/>
    <property type="evidence" value="ECO:0007669"/>
    <property type="project" value="UniProtKB-KW"/>
</dbReference>
<evidence type="ECO:0000259" key="5">
    <source>
        <dbReference type="Pfam" id="PF01385"/>
    </source>
</evidence>
<evidence type="ECO:0000259" key="6">
    <source>
        <dbReference type="Pfam" id="PF07282"/>
    </source>
</evidence>
<feature type="domain" description="Probable transposase IS891/IS1136/IS1341" evidence="5">
    <location>
        <begin position="7"/>
        <end position="111"/>
    </location>
</feature>
<dbReference type="Pfam" id="PF01385">
    <property type="entry name" value="OrfB_IS605"/>
    <property type="match status" value="1"/>
</dbReference>
<dbReference type="Pfam" id="PF07282">
    <property type="entry name" value="Cas12f1-like_TNB"/>
    <property type="match status" value="1"/>
</dbReference>
<dbReference type="InterPro" id="IPR001959">
    <property type="entry name" value="Transposase"/>
</dbReference>
<proteinExistence type="inferred from homology"/>
<evidence type="ECO:0000313" key="7">
    <source>
        <dbReference type="EMBL" id="RTH25233.1"/>
    </source>
</evidence>
<evidence type="ECO:0008006" key="9">
    <source>
        <dbReference type="Google" id="ProtNLM"/>
    </source>
</evidence>
<comment type="caution">
    <text evidence="7">The sequence shown here is derived from an EMBL/GenBank/DDBJ whole genome shotgun (WGS) entry which is preliminary data.</text>
</comment>
<dbReference type="GO" id="GO:0006310">
    <property type="term" value="P:DNA recombination"/>
    <property type="evidence" value="ECO:0007669"/>
    <property type="project" value="UniProtKB-KW"/>
</dbReference>
<keyword evidence="2" id="KW-0815">Transposition</keyword>
<accession>A0A430RX92</accession>
<name>A0A430RX92_THESC</name>
<gene>
    <name evidence="7" type="ORF">CSW38_08025</name>
</gene>
<dbReference type="InterPro" id="IPR010095">
    <property type="entry name" value="Cas12f1-like_TNB"/>
</dbReference>
<sequence>MEVKARGNHGQGRVAVDLGETVLLAAAFEDGTVLLYSGRFIKAARRYWQKVRARVKPPSQENPRMSRRFRQIARKESRQVEHLLHLATSHFIRECVQRGVKEIVIGNLTGIREGMDYGPRVNQRLHAWPYRKILHMLRYKAALVGITVRNDVEERGTSRTCHACGQVRKANRVHRGLYRCSCGWTAQADVNAALNIYERAFHVSPVKGSSGRVARPVVLSFRLGWHTVRHGRSPYLGEPKRKECLRAS</sequence>
<dbReference type="NCBIfam" id="NF040570">
    <property type="entry name" value="guided_TnpB"/>
    <property type="match status" value="1"/>
</dbReference>
<dbReference type="NCBIfam" id="TIGR01766">
    <property type="entry name" value="IS200/IS605 family accessory protein TnpB-like domain"/>
    <property type="match status" value="1"/>
</dbReference>
<protein>
    <recommendedName>
        <fullName evidence="9">Transposase</fullName>
    </recommendedName>
</protein>
<feature type="domain" description="Cas12f1-like TNB" evidence="6">
    <location>
        <begin position="130"/>
        <end position="196"/>
    </location>
</feature>
<dbReference type="AlphaFoldDB" id="A0A430RX92"/>
<evidence type="ECO:0000256" key="4">
    <source>
        <dbReference type="ARBA" id="ARBA00023172"/>
    </source>
</evidence>
<dbReference type="EMBL" id="PELY01000244">
    <property type="protein sequence ID" value="RTH25233.1"/>
    <property type="molecule type" value="Genomic_DNA"/>
</dbReference>
<dbReference type="Proteomes" id="UP000287306">
    <property type="component" value="Unassembled WGS sequence"/>
</dbReference>